<name>A0ABS0N4J4_9SPHN</name>
<dbReference type="Pfam" id="PF07027">
    <property type="entry name" value="DUF1318"/>
    <property type="match status" value="1"/>
</dbReference>
<evidence type="ECO:0000313" key="4">
    <source>
        <dbReference type="Proteomes" id="UP000602442"/>
    </source>
</evidence>
<feature type="chain" id="PRO_5045362456" evidence="2">
    <location>
        <begin position="22"/>
        <end position="128"/>
    </location>
</feature>
<gene>
    <name evidence="3" type="ORF">I5L03_06995</name>
</gene>
<sequence length="128" mass="13591">MTMRKSLLAATAAIVGLGVLAAPALAQRDPAYAAARADGRVGEKMDGYLGIVGAATPELQAMVDDINIRRRAVYAERAQAENATLEQYAFTAGCLAIARTSPGEMYQAPDGTWQRRGQGAPQRDPRCP</sequence>
<proteinExistence type="predicted"/>
<keyword evidence="4" id="KW-1185">Reference proteome</keyword>
<dbReference type="Proteomes" id="UP000602442">
    <property type="component" value="Unassembled WGS sequence"/>
</dbReference>
<dbReference type="InterPro" id="IPR008309">
    <property type="entry name" value="YdbL"/>
</dbReference>
<feature type="region of interest" description="Disordered" evidence="1">
    <location>
        <begin position="105"/>
        <end position="128"/>
    </location>
</feature>
<evidence type="ECO:0000256" key="2">
    <source>
        <dbReference type="SAM" id="SignalP"/>
    </source>
</evidence>
<reference evidence="3 4" key="1">
    <citation type="submission" date="2020-11" db="EMBL/GenBank/DDBJ databases">
        <title>Erythrobacter sediminis sp. nov., a marine bacterium from a tidal flat of Garorim Bay.</title>
        <authorList>
            <person name="Kim D."/>
            <person name="Yoo Y."/>
            <person name="Kim J.-J."/>
        </authorList>
    </citation>
    <scope>NUCLEOTIDE SEQUENCE [LARGE SCALE GENOMIC DNA]</scope>
    <source>
        <strain evidence="3 4">JGD-13</strain>
    </source>
</reference>
<evidence type="ECO:0000313" key="3">
    <source>
        <dbReference type="EMBL" id="MBH5322330.1"/>
    </source>
</evidence>
<comment type="caution">
    <text evidence="3">The sequence shown here is derived from an EMBL/GenBank/DDBJ whole genome shotgun (WGS) entry which is preliminary data.</text>
</comment>
<evidence type="ECO:0000256" key="1">
    <source>
        <dbReference type="SAM" id="MobiDB-lite"/>
    </source>
</evidence>
<organism evidence="3 4">
    <name type="scientific">Aurantiacibacter sediminis</name>
    <dbReference type="NCBI Taxonomy" id="2793064"/>
    <lineage>
        <taxon>Bacteria</taxon>
        <taxon>Pseudomonadati</taxon>
        <taxon>Pseudomonadota</taxon>
        <taxon>Alphaproteobacteria</taxon>
        <taxon>Sphingomonadales</taxon>
        <taxon>Erythrobacteraceae</taxon>
        <taxon>Aurantiacibacter</taxon>
    </lineage>
</organism>
<dbReference type="EMBL" id="JAEANY010000002">
    <property type="protein sequence ID" value="MBH5322330.1"/>
    <property type="molecule type" value="Genomic_DNA"/>
</dbReference>
<accession>A0ABS0N4J4</accession>
<keyword evidence="2" id="KW-0732">Signal</keyword>
<protein>
    <submittedName>
        <fullName evidence="3">YdbL family protein</fullName>
    </submittedName>
</protein>
<feature type="signal peptide" evidence="2">
    <location>
        <begin position="1"/>
        <end position="21"/>
    </location>
</feature>